<reference evidence="1" key="2">
    <citation type="submission" date="2025-09" db="UniProtKB">
        <authorList>
            <consortium name="Ensembl"/>
        </authorList>
    </citation>
    <scope>IDENTIFICATION</scope>
</reference>
<evidence type="ECO:0000313" key="1">
    <source>
        <dbReference type="Ensembl" id="ENSCANP00000028202.1"/>
    </source>
</evidence>
<dbReference type="OMA" id="APFRVAW"/>
<dbReference type="AlphaFoldDB" id="A0A2K5JH94"/>
<organism evidence="1 2">
    <name type="scientific">Colobus angolensis palliatus</name>
    <name type="common">Peters' Angolan colobus</name>
    <dbReference type="NCBI Taxonomy" id="336983"/>
    <lineage>
        <taxon>Eukaryota</taxon>
        <taxon>Metazoa</taxon>
        <taxon>Chordata</taxon>
        <taxon>Craniata</taxon>
        <taxon>Vertebrata</taxon>
        <taxon>Euteleostomi</taxon>
        <taxon>Mammalia</taxon>
        <taxon>Eutheria</taxon>
        <taxon>Euarchontoglires</taxon>
        <taxon>Primates</taxon>
        <taxon>Haplorrhini</taxon>
        <taxon>Catarrhini</taxon>
        <taxon>Cercopithecidae</taxon>
        <taxon>Colobinae</taxon>
        <taxon>Colobus</taxon>
    </lineage>
</organism>
<reference evidence="1" key="1">
    <citation type="submission" date="2025-08" db="UniProtKB">
        <authorList>
            <consortium name="Ensembl"/>
        </authorList>
    </citation>
    <scope>IDENTIFICATION</scope>
</reference>
<name>A0A2K5JH94_COLAP</name>
<protein>
    <submittedName>
        <fullName evidence="1">Uncharacterized protein</fullName>
    </submittedName>
</protein>
<keyword evidence="2" id="KW-1185">Reference proteome</keyword>
<accession>A0A2K5JH94</accession>
<sequence>MGSVRVVSLTVLVSQPQQHPETQELGICFRYSGMGVALLNVRLSCLVANCSAPFRVA</sequence>
<evidence type="ECO:0000313" key="2">
    <source>
        <dbReference type="Proteomes" id="UP000233080"/>
    </source>
</evidence>
<dbReference type="Ensembl" id="ENSCANT00000051235.1">
    <property type="protein sequence ID" value="ENSCANP00000028202.1"/>
    <property type="gene ID" value="ENSCANG00000037515.1"/>
</dbReference>
<proteinExistence type="predicted"/>
<dbReference type="Proteomes" id="UP000233080">
    <property type="component" value="Unassembled WGS sequence"/>
</dbReference>